<evidence type="ECO:0000313" key="7">
    <source>
        <dbReference type="Proteomes" id="UP000009875"/>
    </source>
</evidence>
<name>K9E7D1_9LACT</name>
<keyword evidence="7" id="KW-1185">Reference proteome</keyword>
<dbReference type="PATRIC" id="fig|883081.3.peg.1347"/>
<dbReference type="GO" id="GO:0051287">
    <property type="term" value="F:NAD binding"/>
    <property type="evidence" value="ECO:0007669"/>
    <property type="project" value="InterPro"/>
</dbReference>
<evidence type="ECO:0000256" key="3">
    <source>
        <dbReference type="RuleBase" id="RU003719"/>
    </source>
</evidence>
<feature type="domain" description="D-isomer specific 2-hydroxyacid dehydrogenase catalytic" evidence="4">
    <location>
        <begin position="35"/>
        <end position="320"/>
    </location>
</feature>
<dbReference type="PROSITE" id="PS00670">
    <property type="entry name" value="D_2_HYDROXYACID_DH_2"/>
    <property type="match status" value="1"/>
</dbReference>
<dbReference type="Pfam" id="PF02826">
    <property type="entry name" value="2-Hacid_dh_C"/>
    <property type="match status" value="1"/>
</dbReference>
<dbReference type="AlphaFoldDB" id="K9E7D1"/>
<dbReference type="HOGENOM" id="CLU_019796_0_0_9"/>
<dbReference type="GO" id="GO:0016616">
    <property type="term" value="F:oxidoreductase activity, acting on the CH-OH group of donors, NAD or NADP as acceptor"/>
    <property type="evidence" value="ECO:0007669"/>
    <property type="project" value="InterPro"/>
</dbReference>
<evidence type="ECO:0000259" key="4">
    <source>
        <dbReference type="Pfam" id="PF00389"/>
    </source>
</evidence>
<protein>
    <recommendedName>
        <fullName evidence="8">Formate dehydrogenase</fullName>
    </recommendedName>
</protein>
<evidence type="ECO:0008006" key="8">
    <source>
        <dbReference type="Google" id="ProtNLM"/>
    </source>
</evidence>
<comment type="similarity">
    <text evidence="1 3">Belongs to the D-isomer specific 2-hydroxyacid dehydrogenase family.</text>
</comment>
<dbReference type="InterPro" id="IPR036291">
    <property type="entry name" value="NAD(P)-bd_dom_sf"/>
</dbReference>
<dbReference type="eggNOG" id="COG1052">
    <property type="taxonomic scope" value="Bacteria"/>
</dbReference>
<dbReference type="InterPro" id="IPR029753">
    <property type="entry name" value="D-isomer_DH_CS"/>
</dbReference>
<evidence type="ECO:0000313" key="6">
    <source>
        <dbReference type="EMBL" id="EKU93094.1"/>
    </source>
</evidence>
<dbReference type="Pfam" id="PF00389">
    <property type="entry name" value="2-Hacid_dh"/>
    <property type="match status" value="1"/>
</dbReference>
<dbReference type="OrthoDB" id="9805416at2"/>
<accession>K9E7D1</accession>
<proteinExistence type="inferred from homology"/>
<dbReference type="Proteomes" id="UP000009875">
    <property type="component" value="Unassembled WGS sequence"/>
</dbReference>
<dbReference type="EMBL" id="AGXA01000025">
    <property type="protein sequence ID" value="EKU93094.1"/>
    <property type="molecule type" value="Genomic_DNA"/>
</dbReference>
<dbReference type="SUPFAM" id="SSF51735">
    <property type="entry name" value="NAD(P)-binding Rossmann-fold domains"/>
    <property type="match status" value="1"/>
</dbReference>
<dbReference type="Gene3D" id="3.40.50.720">
    <property type="entry name" value="NAD(P)-binding Rossmann-like Domain"/>
    <property type="match status" value="2"/>
</dbReference>
<dbReference type="InterPro" id="IPR006139">
    <property type="entry name" value="D-isomer_2_OHA_DH_cat_dom"/>
</dbReference>
<gene>
    <name evidence="6" type="ORF">HMPREF9698_01171</name>
</gene>
<dbReference type="PANTHER" id="PTHR42938">
    <property type="entry name" value="FORMATE DEHYDROGENASE 1"/>
    <property type="match status" value="1"/>
</dbReference>
<evidence type="ECO:0000256" key="2">
    <source>
        <dbReference type="ARBA" id="ARBA00023002"/>
    </source>
</evidence>
<keyword evidence="2 3" id="KW-0560">Oxidoreductase</keyword>
<feature type="domain" description="D-isomer specific 2-hydroxyacid dehydrogenase NAD-binding" evidence="5">
    <location>
        <begin position="123"/>
        <end position="295"/>
    </location>
</feature>
<evidence type="ECO:0000259" key="5">
    <source>
        <dbReference type="Pfam" id="PF02826"/>
    </source>
</evidence>
<dbReference type="PANTHER" id="PTHR42938:SF9">
    <property type="entry name" value="FORMATE DEHYDROGENASE 1"/>
    <property type="match status" value="1"/>
</dbReference>
<organism evidence="6 7">
    <name type="scientific">Alloiococcus otitis ATCC 51267</name>
    <dbReference type="NCBI Taxonomy" id="883081"/>
    <lineage>
        <taxon>Bacteria</taxon>
        <taxon>Bacillati</taxon>
        <taxon>Bacillota</taxon>
        <taxon>Bacilli</taxon>
        <taxon>Lactobacillales</taxon>
        <taxon>Carnobacteriaceae</taxon>
        <taxon>Alloiococcus</taxon>
    </lineage>
</organism>
<evidence type="ECO:0000256" key="1">
    <source>
        <dbReference type="ARBA" id="ARBA00005854"/>
    </source>
</evidence>
<comment type="caution">
    <text evidence="6">The sequence shown here is derived from an EMBL/GenBank/DDBJ whole genome shotgun (WGS) entry which is preliminary data.</text>
</comment>
<dbReference type="STRING" id="883081.HMPREF9698_01171"/>
<dbReference type="NCBIfam" id="NF005750">
    <property type="entry name" value="PRK07574.1"/>
    <property type="match status" value="1"/>
</dbReference>
<sequence>MKIVALFTKDENSQYDNQLLSEANALGLKDFLDEDDELVTVESNEELDDHLEDVEVIISSPFLPLYVTRERIEKAPKLKLSITAGVGSDHVDLKAADEHDIAVVEVTGSNQVSTAEHAVLNITVLVRNFQEGNRQAREGEWDLSKLGNRAQDLEGKKVGIMGYGLIGQMVAERLAPFGVEIQHYDPAKDEDSEYSKAVSFDELIESSDIISIHTPLTESTEGLFDKEIFQKMKNSAHLVNVSRGAIVNTEDLKEALENDVIAGYGGDVWYPQPAPSDHPWRSLPETRNSMTPHYGGMTIDAQKRIQDGVHELLTNYKNGEEFDPKHVIVGPEGLSDSYTVE</sequence>
<dbReference type="SUPFAM" id="SSF52283">
    <property type="entry name" value="Formate/glycerate dehydrogenase catalytic domain-like"/>
    <property type="match status" value="1"/>
</dbReference>
<dbReference type="RefSeq" id="WP_003778685.1">
    <property type="nucleotide sequence ID" value="NZ_JH992961.1"/>
</dbReference>
<reference evidence="6 7" key="1">
    <citation type="submission" date="2012-09" db="EMBL/GenBank/DDBJ databases">
        <title>The Genome Sequence of Alloiococcus otitis ATCC 51267.</title>
        <authorList>
            <consortium name="The Broad Institute Genome Sequencing Platform"/>
            <person name="Earl A."/>
            <person name="Ward D."/>
            <person name="Feldgarden M."/>
            <person name="Gevers D."/>
            <person name="Huys G."/>
            <person name="Walker B."/>
            <person name="Young S.K."/>
            <person name="Zeng Q."/>
            <person name="Gargeya S."/>
            <person name="Fitzgerald M."/>
            <person name="Haas B."/>
            <person name="Abouelleil A."/>
            <person name="Alvarado L."/>
            <person name="Arachchi H.M."/>
            <person name="Berlin A.M."/>
            <person name="Chapman S.B."/>
            <person name="Goldberg J."/>
            <person name="Griggs A."/>
            <person name="Gujja S."/>
            <person name="Hansen M."/>
            <person name="Howarth C."/>
            <person name="Imamovic A."/>
            <person name="Larimer J."/>
            <person name="McCowen C."/>
            <person name="Montmayeur A."/>
            <person name="Murphy C."/>
            <person name="Neiman D."/>
            <person name="Pearson M."/>
            <person name="Priest M."/>
            <person name="Roberts A."/>
            <person name="Saif S."/>
            <person name="Shea T."/>
            <person name="Sisk P."/>
            <person name="Sykes S."/>
            <person name="Wortman J."/>
            <person name="Nusbaum C."/>
            <person name="Birren B."/>
        </authorList>
    </citation>
    <scope>NUCLEOTIDE SEQUENCE [LARGE SCALE GENOMIC DNA]</scope>
    <source>
        <strain evidence="6 7">ATCC 51267</strain>
    </source>
</reference>
<dbReference type="InterPro" id="IPR006140">
    <property type="entry name" value="D-isomer_DH_NAD-bd"/>
</dbReference>